<dbReference type="EMBL" id="JBAKAR010000013">
    <property type="protein sequence ID" value="MEL0614288.1"/>
    <property type="molecule type" value="Genomic_DNA"/>
</dbReference>
<feature type="domain" description="Phosphoribosyltransferase" evidence="3">
    <location>
        <begin position="201"/>
        <end position="248"/>
    </location>
</feature>
<evidence type="ECO:0000256" key="2">
    <source>
        <dbReference type="SAM" id="MobiDB-lite"/>
    </source>
</evidence>
<dbReference type="Proteomes" id="UP001379949">
    <property type="component" value="Unassembled WGS sequence"/>
</dbReference>
<evidence type="ECO:0000313" key="5">
    <source>
        <dbReference type="Proteomes" id="UP001379949"/>
    </source>
</evidence>
<evidence type="ECO:0000259" key="3">
    <source>
        <dbReference type="Pfam" id="PF00156"/>
    </source>
</evidence>
<feature type="region of interest" description="Disordered" evidence="2">
    <location>
        <begin position="169"/>
        <end position="195"/>
    </location>
</feature>
<dbReference type="InterPro" id="IPR029057">
    <property type="entry name" value="PRTase-like"/>
</dbReference>
<dbReference type="InterPro" id="IPR051910">
    <property type="entry name" value="ComF/GntX_DNA_util-trans"/>
</dbReference>
<evidence type="ECO:0000256" key="1">
    <source>
        <dbReference type="ARBA" id="ARBA00008007"/>
    </source>
</evidence>
<name>A0ABU9G720_9GAMM</name>
<protein>
    <submittedName>
        <fullName evidence="4">ComF family protein</fullName>
    </submittedName>
</protein>
<accession>A0ABU9G720</accession>
<dbReference type="Gene3D" id="3.40.50.2020">
    <property type="match status" value="1"/>
</dbReference>
<sequence length="250" mass="28534">MNHGKLSTTNIIKVYNRLFIEQCYLCHAPSRKPLCSYCEAGFNRNSFACPLCKRPNQGTLSSICGQCQVSPPLYHNCLAPLRFEGLTQHLIHAIKFQQQAHYIRPLIQVLSETLIEHYDSVDNWPSQIIFVPSHPTRIKERGFCQTQLMVAELYKILLLQLKEKTPKHTNKSPIKKALHTQAQHTLSKKKRSENQQGVYQVTGEIEDHVALFDDVMTSGNTLETCVKLLKKAGAKQIDVWVIARTPEKNQ</sequence>
<dbReference type="Pfam" id="PF00156">
    <property type="entry name" value="Pribosyltran"/>
    <property type="match status" value="1"/>
</dbReference>
<dbReference type="PANTHER" id="PTHR47505">
    <property type="entry name" value="DNA UTILIZATION PROTEIN YHGH"/>
    <property type="match status" value="1"/>
</dbReference>
<evidence type="ECO:0000313" key="4">
    <source>
        <dbReference type="EMBL" id="MEL0614288.1"/>
    </source>
</evidence>
<comment type="caution">
    <text evidence="4">The sequence shown here is derived from an EMBL/GenBank/DDBJ whole genome shotgun (WGS) entry which is preliminary data.</text>
</comment>
<feature type="compositionally biased region" description="Basic residues" evidence="2">
    <location>
        <begin position="169"/>
        <end position="178"/>
    </location>
</feature>
<keyword evidence="5" id="KW-1185">Reference proteome</keyword>
<dbReference type="PANTHER" id="PTHR47505:SF1">
    <property type="entry name" value="DNA UTILIZATION PROTEIN YHGH"/>
    <property type="match status" value="1"/>
</dbReference>
<comment type="similarity">
    <text evidence="1">Belongs to the ComF/GntX family.</text>
</comment>
<gene>
    <name evidence="4" type="ORF">V6242_14115</name>
</gene>
<dbReference type="CDD" id="cd06223">
    <property type="entry name" value="PRTases_typeI"/>
    <property type="match status" value="1"/>
</dbReference>
<dbReference type="RefSeq" id="WP_341567823.1">
    <property type="nucleotide sequence ID" value="NZ_JBAKAR010000013.1"/>
</dbReference>
<reference evidence="4 5" key="1">
    <citation type="submission" date="2024-02" db="EMBL/GenBank/DDBJ databases">
        <title>Bacteria isolated from the canopy kelp, Nereocystis luetkeana.</title>
        <authorList>
            <person name="Pfister C.A."/>
            <person name="Younker I.T."/>
            <person name="Light S.H."/>
        </authorList>
    </citation>
    <scope>NUCLEOTIDE SEQUENCE [LARGE SCALE GENOMIC DNA]</scope>
    <source>
        <strain evidence="4 5">TI.4.07</strain>
    </source>
</reference>
<dbReference type="InterPro" id="IPR000836">
    <property type="entry name" value="PRTase_dom"/>
</dbReference>
<proteinExistence type="inferred from homology"/>
<dbReference type="SUPFAM" id="SSF53271">
    <property type="entry name" value="PRTase-like"/>
    <property type="match status" value="1"/>
</dbReference>
<organism evidence="4 5">
    <name type="scientific">Marinomonas arenicola</name>
    <dbReference type="NCBI Taxonomy" id="569601"/>
    <lineage>
        <taxon>Bacteria</taxon>
        <taxon>Pseudomonadati</taxon>
        <taxon>Pseudomonadota</taxon>
        <taxon>Gammaproteobacteria</taxon>
        <taxon>Oceanospirillales</taxon>
        <taxon>Oceanospirillaceae</taxon>
        <taxon>Marinomonas</taxon>
    </lineage>
</organism>